<gene>
    <name evidence="2" type="ORF">UX06_C0009G0012</name>
</gene>
<dbReference type="AlphaFoldDB" id="A0A0G1M934"/>
<dbReference type="InterPro" id="IPR021516">
    <property type="entry name" value="DUF3179"/>
</dbReference>
<dbReference type="PATRIC" id="fig|1618649.3.peg.195"/>
<reference evidence="2 3" key="1">
    <citation type="journal article" date="2015" name="Nature">
        <title>rRNA introns, odd ribosomes, and small enigmatic genomes across a large radiation of phyla.</title>
        <authorList>
            <person name="Brown C.T."/>
            <person name="Hug L.A."/>
            <person name="Thomas B.C."/>
            <person name="Sharon I."/>
            <person name="Castelle C.J."/>
            <person name="Singh A."/>
            <person name="Wilkins M.J."/>
            <person name="Williams K.H."/>
            <person name="Banfield J.F."/>
        </authorList>
    </citation>
    <scope>NUCLEOTIDE SEQUENCE [LARGE SCALE GENOMIC DNA]</scope>
</reference>
<dbReference type="EMBL" id="LCKT01000009">
    <property type="protein sequence ID" value="KKU04781.1"/>
    <property type="molecule type" value="Genomic_DNA"/>
</dbReference>
<name>A0A0G1M934_9BACT</name>
<feature type="domain" description="MSP" evidence="1">
    <location>
        <begin position="226"/>
        <end position="334"/>
    </location>
</feature>
<accession>A0A0G1M934</accession>
<sequence>MKGYFVIIALAAILAGFGVWTLSSRGLASGNLRTAEVKTETRTTFDGGRLQTDMNKHSIDVEKILDGGPGKDGIPALDQPAFTKIAAADSSITDDVDGILVTVGKTSRFYPYNIIVWHEVVNDVIEGKHLVVTFCPLCGSAIVYEAEVDGKPEIFGVSGKLYESNLLMYDKATESLWSQVQGEAVVGDKTGAKLALYPSQVLPFKAIREKYPNAQILSVETGYRRSYSVYPYGNYDNTDDILFPVSVTDTRLPAKEIMHVVNFNEHSIAFKVKDLKPGVVAVVDVLGKTVSARLLDGEIRVTTQEGKELPSYTSMWFAWAVHHQKDGIVWTGDK</sequence>
<organism evidence="2 3">
    <name type="scientific">Candidatus Giovannonibacteria bacterium GW2011_GWA2_45_21</name>
    <dbReference type="NCBI Taxonomy" id="1618649"/>
    <lineage>
        <taxon>Bacteria</taxon>
        <taxon>Candidatus Giovannoniibacteriota</taxon>
    </lineage>
</organism>
<evidence type="ECO:0000313" key="3">
    <source>
        <dbReference type="Proteomes" id="UP000034696"/>
    </source>
</evidence>
<dbReference type="InterPro" id="IPR000535">
    <property type="entry name" value="MSP_dom"/>
</dbReference>
<comment type="caution">
    <text evidence="2">The sequence shown here is derived from an EMBL/GenBank/DDBJ whole genome shotgun (WGS) entry which is preliminary data.</text>
</comment>
<protein>
    <recommendedName>
        <fullName evidence="1">MSP domain-containing protein</fullName>
    </recommendedName>
</protein>
<dbReference type="PROSITE" id="PS50202">
    <property type="entry name" value="MSP"/>
    <property type="match status" value="1"/>
</dbReference>
<dbReference type="Pfam" id="PF11376">
    <property type="entry name" value="DUF3179"/>
    <property type="match status" value="1"/>
</dbReference>
<evidence type="ECO:0000313" key="2">
    <source>
        <dbReference type="EMBL" id="KKU04781.1"/>
    </source>
</evidence>
<dbReference type="Proteomes" id="UP000034696">
    <property type="component" value="Unassembled WGS sequence"/>
</dbReference>
<proteinExistence type="predicted"/>
<evidence type="ECO:0000259" key="1">
    <source>
        <dbReference type="PROSITE" id="PS50202"/>
    </source>
</evidence>